<keyword evidence="1" id="KW-0677">Repeat</keyword>
<dbReference type="AlphaFoldDB" id="A0A3M7R8I2"/>
<dbReference type="CDD" id="cd00063">
    <property type="entry name" value="FN3"/>
    <property type="match status" value="2"/>
</dbReference>
<dbReference type="FunFam" id="2.60.40.10:FF:000028">
    <property type="entry name" value="Neuronal cell adhesion molecule"/>
    <property type="match status" value="1"/>
</dbReference>
<dbReference type="STRING" id="10195.A0A3M7R8I2"/>
<dbReference type="InterPro" id="IPR013783">
    <property type="entry name" value="Ig-like_fold"/>
</dbReference>
<dbReference type="InterPro" id="IPR003961">
    <property type="entry name" value="FN3_dom"/>
</dbReference>
<dbReference type="EMBL" id="REGN01003987">
    <property type="protein sequence ID" value="RNA19724.1"/>
    <property type="molecule type" value="Genomic_DNA"/>
</dbReference>
<dbReference type="GO" id="GO:0098609">
    <property type="term" value="P:cell-cell adhesion"/>
    <property type="evidence" value="ECO:0007669"/>
    <property type="project" value="TreeGrafter"/>
</dbReference>
<keyword evidence="3" id="KW-0812">Transmembrane</keyword>
<dbReference type="SUPFAM" id="SSF49265">
    <property type="entry name" value="Fibronectin type III"/>
    <property type="match status" value="1"/>
</dbReference>
<reference evidence="5 6" key="1">
    <citation type="journal article" date="2018" name="Sci. Rep.">
        <title>Genomic signatures of local adaptation to the degree of environmental predictability in rotifers.</title>
        <authorList>
            <person name="Franch-Gras L."/>
            <person name="Hahn C."/>
            <person name="Garcia-Roger E.M."/>
            <person name="Carmona M.J."/>
            <person name="Serra M."/>
            <person name="Gomez A."/>
        </authorList>
    </citation>
    <scope>NUCLEOTIDE SEQUENCE [LARGE SCALE GENOMIC DNA]</scope>
    <source>
        <strain evidence="5">HYR1</strain>
    </source>
</reference>
<dbReference type="PROSITE" id="PS50853">
    <property type="entry name" value="FN3"/>
    <property type="match status" value="2"/>
</dbReference>
<dbReference type="Proteomes" id="UP000276133">
    <property type="component" value="Unassembled WGS sequence"/>
</dbReference>
<proteinExistence type="predicted"/>
<evidence type="ECO:0000313" key="5">
    <source>
        <dbReference type="EMBL" id="RNA19724.1"/>
    </source>
</evidence>
<accession>A0A3M7R8I2</accession>
<gene>
    <name evidence="5" type="ORF">BpHYR1_040280</name>
</gene>
<feature type="domain" description="Fibronectin type-III" evidence="4">
    <location>
        <begin position="146"/>
        <end position="242"/>
    </location>
</feature>
<feature type="transmembrane region" description="Helical" evidence="3">
    <location>
        <begin position="254"/>
        <end position="279"/>
    </location>
</feature>
<evidence type="ECO:0000313" key="6">
    <source>
        <dbReference type="Proteomes" id="UP000276133"/>
    </source>
</evidence>
<comment type="caution">
    <text evidence="5">The sequence shown here is derived from an EMBL/GenBank/DDBJ whole genome shotgun (WGS) entry which is preliminary data.</text>
</comment>
<sequence length="552" mass="62011">MTAPSLFILFPIIIQTFQNIILIIRLKEKTMKFHSNLPSSSSLSGQIVQLHEPAQVLTATSINITWTLFASAHLVQGFYVKYKPVGSTSDYVVEDLATAKFNHYVLNNLKKFTTYEILLEPYSGSHRADPSNTIQAKTLPDTPSSAPLNLHIQLVNSHSLSIKWRAPPAHTLNGIVTGYRVQCAAANHTAHTLNLNTNATTRAILLANLITDVNYCVKVAAYNKVGTGPYTSVECVRMTVDDLAPMGRFVQQSWFVGAVSLVVAAIIMLCGVYLVWLLYKRRLHIKKSNSKKYLSNNSTLLSESRADKNGNRYKLVGSEAHVWLDTMRSDEANAPQYAEVYAPANPYATAGLFVKPEHNLYNILSYQQTMPVNSSSYTVKLLNEPEQKKLIKYLHSHTQSQTNTPKVGLKPMQHQQRVKSAENSQVTVNMSQQQLLNYLSHQYAQHSCQQGPSVPVVPVVPPPSLPHAQAATNNQTVEDYLNLEADNGQVLTKKFLFLNQNNLNSNEIYVSDEMVGRVGWTRRKNILFPKQLLEILFQFDLKLQFAIIFYKY</sequence>
<dbReference type="Pfam" id="PF00041">
    <property type="entry name" value="fn3"/>
    <property type="match status" value="1"/>
</dbReference>
<keyword evidence="6" id="KW-1185">Reference proteome</keyword>
<keyword evidence="2" id="KW-1015">Disulfide bond</keyword>
<dbReference type="PANTHER" id="PTHR44170">
    <property type="entry name" value="PROTEIN SIDEKICK"/>
    <property type="match status" value="1"/>
</dbReference>
<keyword evidence="3" id="KW-1133">Transmembrane helix</keyword>
<evidence type="ECO:0000256" key="1">
    <source>
        <dbReference type="ARBA" id="ARBA00022737"/>
    </source>
</evidence>
<evidence type="ECO:0000259" key="4">
    <source>
        <dbReference type="PROSITE" id="PS50853"/>
    </source>
</evidence>
<dbReference type="OrthoDB" id="428111at2759"/>
<evidence type="ECO:0000256" key="3">
    <source>
        <dbReference type="SAM" id="Phobius"/>
    </source>
</evidence>
<dbReference type="PANTHER" id="PTHR44170:SF29">
    <property type="entry name" value="NEOGENIN"/>
    <property type="match status" value="1"/>
</dbReference>
<keyword evidence="3" id="KW-0472">Membrane</keyword>
<evidence type="ECO:0000256" key="2">
    <source>
        <dbReference type="ARBA" id="ARBA00023157"/>
    </source>
</evidence>
<name>A0A3M7R8I2_BRAPC</name>
<dbReference type="SMART" id="SM00060">
    <property type="entry name" value="FN3"/>
    <property type="match status" value="2"/>
</dbReference>
<dbReference type="Gene3D" id="2.60.40.10">
    <property type="entry name" value="Immunoglobulins"/>
    <property type="match status" value="2"/>
</dbReference>
<dbReference type="InterPro" id="IPR036116">
    <property type="entry name" value="FN3_sf"/>
</dbReference>
<feature type="domain" description="Fibronectin type-III" evidence="4">
    <location>
        <begin position="46"/>
        <end position="141"/>
    </location>
</feature>
<feature type="transmembrane region" description="Helical" evidence="3">
    <location>
        <begin position="6"/>
        <end position="24"/>
    </location>
</feature>
<organism evidence="5 6">
    <name type="scientific">Brachionus plicatilis</name>
    <name type="common">Marine rotifer</name>
    <name type="synonym">Brachionus muelleri</name>
    <dbReference type="NCBI Taxonomy" id="10195"/>
    <lineage>
        <taxon>Eukaryota</taxon>
        <taxon>Metazoa</taxon>
        <taxon>Spiralia</taxon>
        <taxon>Gnathifera</taxon>
        <taxon>Rotifera</taxon>
        <taxon>Eurotatoria</taxon>
        <taxon>Monogononta</taxon>
        <taxon>Pseudotrocha</taxon>
        <taxon>Ploima</taxon>
        <taxon>Brachionidae</taxon>
        <taxon>Brachionus</taxon>
    </lineage>
</organism>
<protein>
    <submittedName>
        <fullName evidence="5">Roundabout-like protein</fullName>
    </submittedName>
</protein>